<evidence type="ECO:0000313" key="3">
    <source>
        <dbReference type="Proteomes" id="UP000039865"/>
    </source>
</evidence>
<feature type="domain" description="Transposase zinc-ribbon" evidence="1">
    <location>
        <begin position="23"/>
        <end position="70"/>
    </location>
</feature>
<gene>
    <name evidence="2" type="primary">Contig13629.g14536</name>
    <name evidence="2" type="ORF">STYLEM_14416</name>
</gene>
<proteinExistence type="predicted"/>
<dbReference type="OMA" id="ECARCEY"/>
<reference evidence="2 3" key="1">
    <citation type="submission" date="2014-06" db="EMBL/GenBank/DDBJ databases">
        <authorList>
            <person name="Swart Estienne"/>
        </authorList>
    </citation>
    <scope>NUCLEOTIDE SEQUENCE [LARGE SCALE GENOMIC DNA]</scope>
    <source>
        <strain evidence="2 3">130c</strain>
    </source>
</reference>
<name>A0A078ATM9_STYLE</name>
<protein>
    <recommendedName>
        <fullName evidence="1">Transposase zinc-ribbon domain-containing protein</fullName>
    </recommendedName>
</protein>
<accession>A0A078ATM9</accession>
<keyword evidence="3" id="KW-1185">Reference proteome</keyword>
<dbReference type="InParanoid" id="A0A078ATM9"/>
<evidence type="ECO:0000259" key="1">
    <source>
        <dbReference type="Pfam" id="PF12760"/>
    </source>
</evidence>
<dbReference type="Proteomes" id="UP000039865">
    <property type="component" value="Unassembled WGS sequence"/>
</dbReference>
<organism evidence="2 3">
    <name type="scientific">Stylonychia lemnae</name>
    <name type="common">Ciliate</name>
    <dbReference type="NCBI Taxonomy" id="5949"/>
    <lineage>
        <taxon>Eukaryota</taxon>
        <taxon>Sar</taxon>
        <taxon>Alveolata</taxon>
        <taxon>Ciliophora</taxon>
        <taxon>Intramacronucleata</taxon>
        <taxon>Spirotrichea</taxon>
        <taxon>Stichotrichia</taxon>
        <taxon>Sporadotrichida</taxon>
        <taxon>Oxytrichidae</taxon>
        <taxon>Stylonychinae</taxon>
        <taxon>Stylonychia</taxon>
    </lineage>
</organism>
<evidence type="ECO:0000313" key="2">
    <source>
        <dbReference type="EMBL" id="CDW85341.1"/>
    </source>
</evidence>
<dbReference type="InterPro" id="IPR024442">
    <property type="entry name" value="Transposase_Zn_ribbon"/>
</dbReference>
<dbReference type="OrthoDB" id="10608537at2759"/>
<dbReference type="NCBIfam" id="NF033547">
    <property type="entry name" value="transpos_IS1595"/>
    <property type="match status" value="1"/>
</dbReference>
<dbReference type="AlphaFoldDB" id="A0A078ATM9"/>
<dbReference type="EMBL" id="CCKQ01013650">
    <property type="protein sequence ID" value="CDW85341.1"/>
    <property type="molecule type" value="Genomic_DNA"/>
</dbReference>
<sequence>MGNTEKSKAKAKFTIADFLKRYPDDDTCLDQIFKLRYANAECCKSCGVAGAKYYRVRKRKCYECGECGYQLYPLAGTVMEGTNTKLTLWFFAIYLFSSSKNGVSAKELERQLGVTYKTAWKMGHLIRALMGSNDLPLQGIVQIDETLFGGKAKGGKRGWGAAKKTCLFGMMERDGRVKVLAITRSWIPA</sequence>
<dbReference type="Pfam" id="PF12760">
    <property type="entry name" value="Zn_ribbon_IS1595"/>
    <property type="match status" value="1"/>
</dbReference>